<dbReference type="PROSITE" id="PS50109">
    <property type="entry name" value="HIS_KIN"/>
    <property type="match status" value="1"/>
</dbReference>
<evidence type="ECO:0000256" key="4">
    <source>
        <dbReference type="ARBA" id="ARBA00022679"/>
    </source>
</evidence>
<dbReference type="InterPro" id="IPR000700">
    <property type="entry name" value="PAS-assoc_C"/>
</dbReference>
<evidence type="ECO:0000256" key="2">
    <source>
        <dbReference type="ARBA" id="ARBA00012438"/>
    </source>
</evidence>
<dbReference type="Gene3D" id="3.30.565.10">
    <property type="entry name" value="Histidine kinase-like ATPase, C-terminal domain"/>
    <property type="match status" value="1"/>
</dbReference>
<keyword evidence="5" id="KW-0547">Nucleotide-binding</keyword>
<name>A0A644WYF2_9ZZZZ</name>
<dbReference type="EC" id="2.7.13.3" evidence="2"/>
<accession>A0A644WYF2</accession>
<feature type="domain" description="Histidine kinase" evidence="9">
    <location>
        <begin position="357"/>
        <end position="449"/>
    </location>
</feature>
<comment type="caution">
    <text evidence="11">The sequence shown here is derived from an EMBL/GenBank/DDBJ whole genome shotgun (WGS) entry which is preliminary data.</text>
</comment>
<dbReference type="GO" id="GO:0000155">
    <property type="term" value="F:phosphorelay sensor kinase activity"/>
    <property type="evidence" value="ECO:0007669"/>
    <property type="project" value="InterPro"/>
</dbReference>
<dbReference type="InterPro" id="IPR035965">
    <property type="entry name" value="PAS-like_dom_sf"/>
</dbReference>
<evidence type="ECO:0000256" key="8">
    <source>
        <dbReference type="SAM" id="Coils"/>
    </source>
</evidence>
<keyword evidence="7" id="KW-0067">ATP-binding</keyword>
<dbReference type="Gene3D" id="1.20.5.1930">
    <property type="match status" value="1"/>
</dbReference>
<protein>
    <recommendedName>
        <fullName evidence="2">histidine kinase</fullName>
        <ecNumber evidence="2">2.7.13.3</ecNumber>
    </recommendedName>
</protein>
<feature type="domain" description="PAC" evidence="10">
    <location>
        <begin position="156"/>
        <end position="209"/>
    </location>
</feature>
<evidence type="ECO:0000256" key="1">
    <source>
        <dbReference type="ARBA" id="ARBA00000085"/>
    </source>
</evidence>
<dbReference type="GO" id="GO:0005524">
    <property type="term" value="F:ATP binding"/>
    <property type="evidence" value="ECO:0007669"/>
    <property type="project" value="UniProtKB-KW"/>
</dbReference>
<evidence type="ECO:0000256" key="3">
    <source>
        <dbReference type="ARBA" id="ARBA00022553"/>
    </source>
</evidence>
<dbReference type="PANTHER" id="PTHR24421:SF10">
    <property type="entry name" value="NITRATE_NITRITE SENSOR PROTEIN NARQ"/>
    <property type="match status" value="1"/>
</dbReference>
<keyword evidence="8" id="KW-0175">Coiled coil</keyword>
<dbReference type="InterPro" id="IPR050482">
    <property type="entry name" value="Sensor_HK_TwoCompSys"/>
</dbReference>
<proteinExistence type="predicted"/>
<dbReference type="Pfam" id="PF08447">
    <property type="entry name" value="PAS_3"/>
    <property type="match status" value="1"/>
</dbReference>
<dbReference type="SMART" id="SM00086">
    <property type="entry name" value="PAC"/>
    <property type="match status" value="1"/>
</dbReference>
<dbReference type="CDD" id="cd16917">
    <property type="entry name" value="HATPase_UhpB-NarQ-NarX-like"/>
    <property type="match status" value="1"/>
</dbReference>
<evidence type="ECO:0000256" key="7">
    <source>
        <dbReference type="ARBA" id="ARBA00022840"/>
    </source>
</evidence>
<dbReference type="InterPro" id="IPR000014">
    <property type="entry name" value="PAS"/>
</dbReference>
<dbReference type="InterPro" id="IPR013655">
    <property type="entry name" value="PAS_fold_3"/>
</dbReference>
<dbReference type="SUPFAM" id="SSF55874">
    <property type="entry name" value="ATPase domain of HSP90 chaperone/DNA topoisomerase II/histidine kinase"/>
    <property type="match status" value="1"/>
</dbReference>
<gene>
    <name evidence="11" type="ORF">SDC9_55168</name>
</gene>
<evidence type="ECO:0000256" key="5">
    <source>
        <dbReference type="ARBA" id="ARBA00022741"/>
    </source>
</evidence>
<evidence type="ECO:0000259" key="9">
    <source>
        <dbReference type="PROSITE" id="PS50109"/>
    </source>
</evidence>
<dbReference type="AlphaFoldDB" id="A0A644WYF2"/>
<sequence length="456" mass="52527">MKNAINYIYSDIRRKTEDFIRSKESGESQEAVDGEVLELLHELLDYQSKLEAQIVKLAENERSGRKKAEEALSKTKVQLEDVLEGANIGTLEWNVQTGKVKFNSIWAKNLGYTNTEIKIGLALLGKKGWRAITHPDDIPYADEMLQKHFSGELPFHSVEVRMRHKKGHWVWFHQVGRVKTWTADGKPLLMYGTHIDITCRKQMEEQLKNDIEEKKRAQQALVDLNNELEARIRERTIQMLNITVDVEERERNRFSAELHDGMGPLLSTIKLYFQWLADTDDPEKKKIIVEKGSHSIEMAIQTAREMARGLSSQFLSEVGYISALNDFVQQINLTRKININFVANSNDRFGSFQELMLYRITTELIKNTLTYAHASRVDITFDYNQLKKIIIFAYADDGVGFDWEEIRKQKKGLGLMNIQQRVLIMKGDVEVKARPGEGMQVLIQIPVGNKSEEVKI</sequence>
<dbReference type="InterPro" id="IPR003594">
    <property type="entry name" value="HATPase_dom"/>
</dbReference>
<dbReference type="PROSITE" id="PS50113">
    <property type="entry name" value="PAC"/>
    <property type="match status" value="1"/>
</dbReference>
<keyword evidence="3" id="KW-0597">Phosphoprotein</keyword>
<dbReference type="CDD" id="cd00130">
    <property type="entry name" value="PAS"/>
    <property type="match status" value="1"/>
</dbReference>
<evidence type="ECO:0000256" key="6">
    <source>
        <dbReference type="ARBA" id="ARBA00022777"/>
    </source>
</evidence>
<evidence type="ECO:0000259" key="10">
    <source>
        <dbReference type="PROSITE" id="PS50113"/>
    </source>
</evidence>
<dbReference type="GO" id="GO:0046983">
    <property type="term" value="F:protein dimerization activity"/>
    <property type="evidence" value="ECO:0007669"/>
    <property type="project" value="InterPro"/>
</dbReference>
<evidence type="ECO:0000313" key="11">
    <source>
        <dbReference type="EMBL" id="MPM08852.1"/>
    </source>
</evidence>
<dbReference type="InterPro" id="IPR036890">
    <property type="entry name" value="HATPase_C_sf"/>
</dbReference>
<dbReference type="Pfam" id="PF07730">
    <property type="entry name" value="HisKA_3"/>
    <property type="match status" value="1"/>
</dbReference>
<organism evidence="11">
    <name type="scientific">bioreactor metagenome</name>
    <dbReference type="NCBI Taxonomy" id="1076179"/>
    <lineage>
        <taxon>unclassified sequences</taxon>
        <taxon>metagenomes</taxon>
        <taxon>ecological metagenomes</taxon>
    </lineage>
</organism>
<dbReference type="InterPro" id="IPR005467">
    <property type="entry name" value="His_kinase_dom"/>
</dbReference>
<feature type="coiled-coil region" evidence="8">
    <location>
        <begin position="200"/>
        <end position="234"/>
    </location>
</feature>
<dbReference type="Pfam" id="PF02518">
    <property type="entry name" value="HATPase_c"/>
    <property type="match status" value="1"/>
</dbReference>
<dbReference type="GO" id="GO:0016020">
    <property type="term" value="C:membrane"/>
    <property type="evidence" value="ECO:0007669"/>
    <property type="project" value="InterPro"/>
</dbReference>
<reference evidence="11" key="1">
    <citation type="submission" date="2019-08" db="EMBL/GenBank/DDBJ databases">
        <authorList>
            <person name="Kucharzyk K."/>
            <person name="Murdoch R.W."/>
            <person name="Higgins S."/>
            <person name="Loffler F."/>
        </authorList>
    </citation>
    <scope>NUCLEOTIDE SEQUENCE</scope>
</reference>
<dbReference type="InterPro" id="IPR011712">
    <property type="entry name" value="Sig_transdc_His_kin_sub3_dim/P"/>
</dbReference>
<dbReference type="Gene3D" id="3.30.450.20">
    <property type="entry name" value="PAS domain"/>
    <property type="match status" value="1"/>
</dbReference>
<dbReference type="PANTHER" id="PTHR24421">
    <property type="entry name" value="NITRATE/NITRITE SENSOR PROTEIN NARX-RELATED"/>
    <property type="match status" value="1"/>
</dbReference>
<dbReference type="NCBIfam" id="TIGR00229">
    <property type="entry name" value="sensory_box"/>
    <property type="match status" value="1"/>
</dbReference>
<comment type="catalytic activity">
    <reaction evidence="1">
        <text>ATP + protein L-histidine = ADP + protein N-phospho-L-histidine.</text>
        <dbReference type="EC" id="2.7.13.3"/>
    </reaction>
</comment>
<dbReference type="SUPFAM" id="SSF55785">
    <property type="entry name" value="PYP-like sensor domain (PAS domain)"/>
    <property type="match status" value="1"/>
</dbReference>
<dbReference type="EMBL" id="VSSQ01001497">
    <property type="protein sequence ID" value="MPM08852.1"/>
    <property type="molecule type" value="Genomic_DNA"/>
</dbReference>
<keyword evidence="4" id="KW-0808">Transferase</keyword>
<keyword evidence="6" id="KW-0418">Kinase</keyword>
<dbReference type="InterPro" id="IPR001610">
    <property type="entry name" value="PAC"/>
</dbReference>